<dbReference type="Gene3D" id="1.10.10.160">
    <property type="match status" value="1"/>
</dbReference>
<dbReference type="GO" id="GO:0004527">
    <property type="term" value="F:exonuclease activity"/>
    <property type="evidence" value="ECO:0007669"/>
    <property type="project" value="UniProtKB-KW"/>
</dbReference>
<dbReference type="PANTHER" id="PTHR11070">
    <property type="entry name" value="UVRD / RECB / PCRA DNA HELICASE FAMILY MEMBER"/>
    <property type="match status" value="1"/>
</dbReference>
<proteinExistence type="inferred from homology"/>
<keyword evidence="10" id="KW-0234">DNA repair</keyword>
<dbReference type="GO" id="GO:0005524">
    <property type="term" value="F:ATP binding"/>
    <property type="evidence" value="ECO:0007669"/>
    <property type="project" value="UniProtKB-UniRule"/>
</dbReference>
<dbReference type="InterPro" id="IPR027417">
    <property type="entry name" value="P-loop_NTPase"/>
</dbReference>
<dbReference type="InterPro" id="IPR000212">
    <property type="entry name" value="DNA_helicase_UvrD/REP"/>
</dbReference>
<comment type="similarity">
    <text evidence="1">Belongs to the helicase family. UvrD subfamily.</text>
</comment>
<keyword evidence="2" id="KW-0540">Nuclease</keyword>
<dbReference type="InterPro" id="IPR011335">
    <property type="entry name" value="Restrct_endonuc-II-like"/>
</dbReference>
<keyword evidence="5 15" id="KW-0378">Hydrolase</keyword>
<feature type="domain" description="UvrD-like helicase ATP-binding" evidence="17">
    <location>
        <begin position="25"/>
        <end position="364"/>
    </location>
</feature>
<keyword evidence="8 15" id="KW-0067">ATP-binding</keyword>
<dbReference type="GO" id="GO:0033202">
    <property type="term" value="C:DNA helicase complex"/>
    <property type="evidence" value="ECO:0007669"/>
    <property type="project" value="TreeGrafter"/>
</dbReference>
<dbReference type="InterPro" id="IPR014016">
    <property type="entry name" value="UvrD-like_ATP-bd"/>
</dbReference>
<accession>A0A4R9A253</accession>
<sequence>MTSPSPETTLQPDVSLEQTLLDQALLDPAQLAVLNLADGESAAVIGAPGSGKTTTLVEFVADRVRGRGYSPSEVLVLVPTRTGATALRDRLALRLAIPTNGPMARSANSIAFQLVQGAETQAARPSPTLLTGGEQDQIIAELLQGHLDENTGPNWPASLGPEVRRLRGFRTELRDLMMRAVEYGVTPARLAALGQTAGRPEWVAAAEFVSGYEEVKDQTRPGQFDSTELAQFAAAVVHDAAPGAAGAATLGTLAGLRLLIVDDAQEVTQATLTLLAQFAARGVTIVFFGDPDISTGSFHGAHPDALGRLGTYLAGLAQGRVAQGRVAQGRVAQGRVVQGAAAPGQRPQTRAVRTLYLDTVYRHGPTVRGVVSEITSRIGAAAAGPQRAGVAAEMAADAVPTDAMPMDAVSMDAVPTDAVPTDAVPTDAVPTDAVPTDAVPTDTVQTVVVASPADQLSVIARRLRERHVLGKVPWSRMAVIVRTGSLVPALSKGLAALEVPTQVATAQTALRDEFAVRAFILALDVTLGRRTLDAQAAVELLRGPLGGLDPITLRRLRAALRLIDLADTEIDTGTDADTDTETGTGTDADTDTLHGPASTAGTAPQSAPAAAAPARSPDELLVAALTVPGTLDRIDNRTARRAAACGASLAAASVEYAAGATIEELLWGLWTRSGLATTWFDQAQGTGIGADEANHNLDAVVALFSAAQRYVERTPAAPPLLFLEHLVDTDVPEDTLAPRSLGDAVTVSTGSGTIGQQFDIVVLAGVQENVWPDLRIRGSLLGAGDLALAAVGEPAVRASPTEPGAPRVSDGGAARLAVLHDELRMFAQAASRARHELLVTAISNDDNQPSVFLRLLPAADPAPLGRFPLSLRGMVGRLRREVTDAVRTADRAADRAVDRAADRGASVSLRAIEEAATLARLAAEGVAGADPAEWYGLTEPSTLQRLNDPDAGDEKMRVSPSKMASFEACPLHWLIGQIGGGTTNTAANLGTIIHKAMEDTPPADPAARTPDALWAAVEARWGELVFDSDWQSQVQKVEARALTDRLASYLGDFDRSGGELLSAEGRFTLDVGGAVLSGTIDRVERLADGRAVIVDLKTGKGDPTGDTGVVDHPQLGAYQLAFADGLIAGVEPGMDLAGARLVIVSSGTQKQNYRNPTQQVFTSEELDAFRTRVGDDATAMGGAVFQAEIASHCLDPRSFGACRIHIIKQVSS</sequence>
<dbReference type="GO" id="GO:0000725">
    <property type="term" value="P:recombinational repair"/>
    <property type="evidence" value="ECO:0007669"/>
    <property type="project" value="TreeGrafter"/>
</dbReference>
<dbReference type="Proteomes" id="UP000297447">
    <property type="component" value="Unassembled WGS sequence"/>
</dbReference>
<comment type="caution">
    <text evidence="19">The sequence shown here is derived from an EMBL/GenBank/DDBJ whole genome shotgun (WGS) entry which is preliminary data.</text>
</comment>
<dbReference type="GO" id="GO:0005829">
    <property type="term" value="C:cytosol"/>
    <property type="evidence" value="ECO:0007669"/>
    <property type="project" value="TreeGrafter"/>
</dbReference>
<dbReference type="Gene3D" id="3.40.50.300">
    <property type="entry name" value="P-loop containing nucleotide triphosphate hydrolases"/>
    <property type="match status" value="2"/>
</dbReference>
<feature type="binding site" evidence="15">
    <location>
        <begin position="46"/>
        <end position="53"/>
    </location>
    <ligand>
        <name>ATP</name>
        <dbReference type="ChEBI" id="CHEBI:30616"/>
    </ligand>
</feature>
<evidence type="ECO:0000256" key="11">
    <source>
        <dbReference type="ARBA" id="ARBA00023235"/>
    </source>
</evidence>
<evidence type="ECO:0000256" key="16">
    <source>
        <dbReference type="SAM" id="MobiDB-lite"/>
    </source>
</evidence>
<keyword evidence="7" id="KW-0269">Exonuclease</keyword>
<evidence type="ECO:0000256" key="6">
    <source>
        <dbReference type="ARBA" id="ARBA00022806"/>
    </source>
</evidence>
<dbReference type="EMBL" id="SOHE01000041">
    <property type="protein sequence ID" value="TFD50566.1"/>
    <property type="molecule type" value="Genomic_DNA"/>
</dbReference>
<comment type="catalytic activity">
    <reaction evidence="14">
        <text>ATP + H2O = ADP + phosphate + H(+)</text>
        <dbReference type="Rhea" id="RHEA:13065"/>
        <dbReference type="ChEBI" id="CHEBI:15377"/>
        <dbReference type="ChEBI" id="CHEBI:15378"/>
        <dbReference type="ChEBI" id="CHEBI:30616"/>
        <dbReference type="ChEBI" id="CHEBI:43474"/>
        <dbReference type="ChEBI" id="CHEBI:456216"/>
        <dbReference type="EC" id="5.6.2.4"/>
    </reaction>
</comment>
<feature type="compositionally biased region" description="Low complexity" evidence="16">
    <location>
        <begin position="596"/>
        <end position="615"/>
    </location>
</feature>
<dbReference type="RefSeq" id="WP_134519241.1">
    <property type="nucleotide sequence ID" value="NZ_SOHE01000041.1"/>
</dbReference>
<dbReference type="SUPFAM" id="SSF52540">
    <property type="entry name" value="P-loop containing nucleoside triphosphate hydrolases"/>
    <property type="match status" value="1"/>
</dbReference>
<dbReference type="OrthoDB" id="5240387at2"/>
<evidence type="ECO:0000313" key="19">
    <source>
        <dbReference type="EMBL" id="TFD50566.1"/>
    </source>
</evidence>
<dbReference type="InterPro" id="IPR038726">
    <property type="entry name" value="PDDEXK_AddAB-type"/>
</dbReference>
<evidence type="ECO:0000256" key="4">
    <source>
        <dbReference type="ARBA" id="ARBA00022763"/>
    </source>
</evidence>
<evidence type="ECO:0000256" key="7">
    <source>
        <dbReference type="ARBA" id="ARBA00022839"/>
    </source>
</evidence>
<dbReference type="GO" id="GO:0043138">
    <property type="term" value="F:3'-5' DNA helicase activity"/>
    <property type="evidence" value="ECO:0007669"/>
    <property type="project" value="UniProtKB-EC"/>
</dbReference>
<keyword evidence="20" id="KW-1185">Reference proteome</keyword>
<evidence type="ECO:0000256" key="10">
    <source>
        <dbReference type="ARBA" id="ARBA00023204"/>
    </source>
</evidence>
<gene>
    <name evidence="19" type="ORF">E3T55_09170</name>
</gene>
<dbReference type="Pfam" id="PF00580">
    <property type="entry name" value="UvrD-helicase"/>
    <property type="match status" value="1"/>
</dbReference>
<evidence type="ECO:0000256" key="8">
    <source>
        <dbReference type="ARBA" id="ARBA00022840"/>
    </source>
</evidence>
<evidence type="ECO:0000313" key="20">
    <source>
        <dbReference type="Proteomes" id="UP000297447"/>
    </source>
</evidence>
<keyword evidence="9" id="KW-0238">DNA-binding</keyword>
<dbReference type="AlphaFoldDB" id="A0A4R9A253"/>
<feature type="region of interest" description="Disordered" evidence="16">
    <location>
        <begin position="572"/>
        <end position="615"/>
    </location>
</feature>
<evidence type="ECO:0000256" key="12">
    <source>
        <dbReference type="ARBA" id="ARBA00034617"/>
    </source>
</evidence>
<comment type="catalytic activity">
    <reaction evidence="12">
        <text>Couples ATP hydrolysis with the unwinding of duplex DNA by translocating in the 3'-5' direction.</text>
        <dbReference type="EC" id="5.6.2.4"/>
    </reaction>
</comment>
<evidence type="ECO:0000256" key="5">
    <source>
        <dbReference type="ARBA" id="ARBA00022801"/>
    </source>
</evidence>
<evidence type="ECO:0000256" key="1">
    <source>
        <dbReference type="ARBA" id="ARBA00009922"/>
    </source>
</evidence>
<dbReference type="Gene3D" id="3.90.320.10">
    <property type="match status" value="1"/>
</dbReference>
<evidence type="ECO:0000256" key="13">
    <source>
        <dbReference type="ARBA" id="ARBA00034808"/>
    </source>
</evidence>
<evidence type="ECO:0000256" key="14">
    <source>
        <dbReference type="ARBA" id="ARBA00048988"/>
    </source>
</evidence>
<name>A0A4R9A253_9MICO</name>
<evidence type="ECO:0000256" key="3">
    <source>
        <dbReference type="ARBA" id="ARBA00022741"/>
    </source>
</evidence>
<dbReference type="GO" id="GO:0003677">
    <property type="term" value="F:DNA binding"/>
    <property type="evidence" value="ECO:0007669"/>
    <property type="project" value="UniProtKB-KW"/>
</dbReference>
<reference evidence="19 20" key="1">
    <citation type="submission" date="2019-03" db="EMBL/GenBank/DDBJ databases">
        <title>Genomics of glacier-inhabiting Cryobacterium strains.</title>
        <authorList>
            <person name="Liu Q."/>
            <person name="Xin Y.-H."/>
        </authorList>
    </citation>
    <scope>NUCLEOTIDE SEQUENCE [LARGE SCALE GENOMIC DNA]</scope>
    <source>
        <strain evidence="19 20">Hh14</strain>
    </source>
</reference>
<dbReference type="Pfam" id="PF12705">
    <property type="entry name" value="PDDEXK_1"/>
    <property type="match status" value="1"/>
</dbReference>
<dbReference type="InterPro" id="IPR014017">
    <property type="entry name" value="DNA_helicase_UvrD-like_C"/>
</dbReference>
<keyword evidence="11" id="KW-0413">Isomerase</keyword>
<evidence type="ECO:0000256" key="15">
    <source>
        <dbReference type="PROSITE-ProRule" id="PRU00560"/>
    </source>
</evidence>
<evidence type="ECO:0000256" key="9">
    <source>
        <dbReference type="ARBA" id="ARBA00023125"/>
    </source>
</evidence>
<dbReference type="InterPro" id="IPR013986">
    <property type="entry name" value="DExx_box_DNA_helicase_dom_sf"/>
</dbReference>
<evidence type="ECO:0000256" key="2">
    <source>
        <dbReference type="ARBA" id="ARBA00022722"/>
    </source>
</evidence>
<keyword evidence="6 15" id="KW-0347">Helicase</keyword>
<dbReference type="PANTHER" id="PTHR11070:SF59">
    <property type="entry name" value="DNA 3'-5' HELICASE"/>
    <property type="match status" value="1"/>
</dbReference>
<keyword evidence="3 15" id="KW-0547">Nucleotide-binding</keyword>
<dbReference type="InterPro" id="IPR011604">
    <property type="entry name" value="PDDEXK-like_dom_sf"/>
</dbReference>
<dbReference type="PROSITE" id="PS51198">
    <property type="entry name" value="UVRD_HELICASE_ATP_BIND"/>
    <property type="match status" value="1"/>
</dbReference>
<feature type="domain" description="UvrD-like helicase C-terminal" evidence="18">
    <location>
        <begin position="413"/>
        <end position="755"/>
    </location>
</feature>
<protein>
    <recommendedName>
        <fullName evidence="13">DNA 3'-5' helicase</fullName>
        <ecNumber evidence="13">5.6.2.4</ecNumber>
    </recommendedName>
</protein>
<organism evidence="19 20">
    <name type="scientific">Cryobacterium frigoriphilum</name>
    <dbReference type="NCBI Taxonomy" id="1259150"/>
    <lineage>
        <taxon>Bacteria</taxon>
        <taxon>Bacillati</taxon>
        <taxon>Actinomycetota</taxon>
        <taxon>Actinomycetes</taxon>
        <taxon>Micrococcales</taxon>
        <taxon>Microbacteriaceae</taxon>
        <taxon>Cryobacterium</taxon>
    </lineage>
</organism>
<evidence type="ECO:0000259" key="18">
    <source>
        <dbReference type="PROSITE" id="PS51217"/>
    </source>
</evidence>
<dbReference type="SUPFAM" id="SSF52980">
    <property type="entry name" value="Restriction endonuclease-like"/>
    <property type="match status" value="1"/>
</dbReference>
<evidence type="ECO:0000259" key="17">
    <source>
        <dbReference type="PROSITE" id="PS51198"/>
    </source>
</evidence>
<keyword evidence="4" id="KW-0227">DNA damage</keyword>
<dbReference type="EC" id="5.6.2.4" evidence="13"/>
<dbReference type="PROSITE" id="PS51217">
    <property type="entry name" value="UVRD_HELICASE_CTER"/>
    <property type="match status" value="1"/>
</dbReference>